<organism evidence="3 4">
    <name type="scientific">Candidatus Cryptobacteroides merdavium</name>
    <dbReference type="NCBI Taxonomy" id="2840769"/>
    <lineage>
        <taxon>Bacteria</taxon>
        <taxon>Pseudomonadati</taxon>
        <taxon>Bacteroidota</taxon>
        <taxon>Bacteroidia</taxon>
        <taxon>Bacteroidales</taxon>
        <taxon>Candidatus Cryptobacteroides</taxon>
    </lineage>
</organism>
<dbReference type="PANTHER" id="PTHR30590:SF2">
    <property type="entry name" value="INNER MEMBRANE PROTEIN"/>
    <property type="match status" value="1"/>
</dbReference>
<feature type="transmembrane region" description="Helical" evidence="1">
    <location>
        <begin position="12"/>
        <end position="32"/>
    </location>
</feature>
<dbReference type="EMBL" id="JADIMO010000002">
    <property type="protein sequence ID" value="MBO8444085.1"/>
    <property type="molecule type" value="Genomic_DNA"/>
</dbReference>
<dbReference type="PANTHER" id="PTHR30590">
    <property type="entry name" value="INNER MEMBRANE PROTEIN"/>
    <property type="match status" value="1"/>
</dbReference>
<reference evidence="3" key="2">
    <citation type="journal article" date="2021" name="PeerJ">
        <title>Extensive microbial diversity within the chicken gut microbiome revealed by metagenomics and culture.</title>
        <authorList>
            <person name="Gilroy R."/>
            <person name="Ravi A."/>
            <person name="Getino M."/>
            <person name="Pursley I."/>
            <person name="Horton D.L."/>
            <person name="Alikhan N.F."/>
            <person name="Baker D."/>
            <person name="Gharbi K."/>
            <person name="Hall N."/>
            <person name="Watson M."/>
            <person name="Adriaenssens E.M."/>
            <person name="Foster-Nyarko E."/>
            <person name="Jarju S."/>
            <person name="Secka A."/>
            <person name="Antonio M."/>
            <person name="Oren A."/>
            <person name="Chaudhuri R.R."/>
            <person name="La Ragione R."/>
            <person name="Hildebrand F."/>
            <person name="Pallen M.J."/>
        </authorList>
    </citation>
    <scope>NUCLEOTIDE SEQUENCE</scope>
    <source>
        <strain evidence="3">D5-748</strain>
    </source>
</reference>
<proteinExistence type="predicted"/>
<name>A0A9D9EC44_9BACT</name>
<gene>
    <name evidence="3" type="ORF">IAC23_00050</name>
</gene>
<evidence type="ECO:0000313" key="3">
    <source>
        <dbReference type="EMBL" id="MBO8444085.1"/>
    </source>
</evidence>
<evidence type="ECO:0000256" key="1">
    <source>
        <dbReference type="SAM" id="Phobius"/>
    </source>
</evidence>
<evidence type="ECO:0000313" key="4">
    <source>
        <dbReference type="Proteomes" id="UP000823619"/>
    </source>
</evidence>
<sequence length="54" mass="6442">GLYIAPHCGYTLSLLIGIAVFILQLLFCRWWLSRHRQGPLEYIWHKWTWIGTGR</sequence>
<reference evidence="3" key="1">
    <citation type="submission" date="2020-10" db="EMBL/GenBank/DDBJ databases">
        <authorList>
            <person name="Gilroy R."/>
        </authorList>
    </citation>
    <scope>NUCLEOTIDE SEQUENCE</scope>
    <source>
        <strain evidence="3">D5-748</strain>
    </source>
</reference>
<keyword evidence="1" id="KW-0472">Membrane</keyword>
<dbReference type="InterPro" id="IPR052529">
    <property type="entry name" value="Bact_Transport_Assoc"/>
</dbReference>
<feature type="non-terminal residue" evidence="3">
    <location>
        <position position="1"/>
    </location>
</feature>
<feature type="domain" description="DUF418" evidence="2">
    <location>
        <begin position="1"/>
        <end position="50"/>
    </location>
</feature>
<keyword evidence="1" id="KW-1133">Transmembrane helix</keyword>
<dbReference type="Pfam" id="PF04235">
    <property type="entry name" value="DUF418"/>
    <property type="match status" value="1"/>
</dbReference>
<accession>A0A9D9EC44</accession>
<protein>
    <submittedName>
        <fullName evidence="3">DUF418 domain-containing protein</fullName>
    </submittedName>
</protein>
<keyword evidence="1" id="KW-0812">Transmembrane</keyword>
<evidence type="ECO:0000259" key="2">
    <source>
        <dbReference type="Pfam" id="PF04235"/>
    </source>
</evidence>
<dbReference type="InterPro" id="IPR007349">
    <property type="entry name" value="DUF418"/>
</dbReference>
<dbReference type="Proteomes" id="UP000823619">
    <property type="component" value="Unassembled WGS sequence"/>
</dbReference>
<comment type="caution">
    <text evidence="3">The sequence shown here is derived from an EMBL/GenBank/DDBJ whole genome shotgun (WGS) entry which is preliminary data.</text>
</comment>
<dbReference type="AlphaFoldDB" id="A0A9D9EC44"/>